<feature type="transmembrane region" description="Helical" evidence="1">
    <location>
        <begin position="431"/>
        <end position="451"/>
    </location>
</feature>
<evidence type="ECO:0000256" key="1">
    <source>
        <dbReference type="SAM" id="Phobius"/>
    </source>
</evidence>
<dbReference type="Gene3D" id="3.30.70.1320">
    <property type="entry name" value="Multidrug efflux transporter AcrB pore domain like"/>
    <property type="match status" value="1"/>
</dbReference>
<feature type="transmembrane region" description="Helical" evidence="1">
    <location>
        <begin position="531"/>
        <end position="550"/>
    </location>
</feature>
<dbReference type="PRINTS" id="PR00702">
    <property type="entry name" value="ACRIFLAVINRP"/>
</dbReference>
<dbReference type="RefSeq" id="WP_345368940.1">
    <property type="nucleotide sequence ID" value="NZ_BAABKD010000001.1"/>
</dbReference>
<gene>
    <name evidence="2" type="ORF">GCM10023337_01930</name>
</gene>
<dbReference type="InterPro" id="IPR027463">
    <property type="entry name" value="AcrB_DN_DC_subdom"/>
</dbReference>
<evidence type="ECO:0000313" key="2">
    <source>
        <dbReference type="EMBL" id="GAA5084413.1"/>
    </source>
</evidence>
<dbReference type="Gene3D" id="1.20.1640.10">
    <property type="entry name" value="Multidrug efflux transporter AcrB transmembrane domain"/>
    <property type="match status" value="2"/>
</dbReference>
<dbReference type="Gene3D" id="3.30.2090.10">
    <property type="entry name" value="Multidrug efflux transporter AcrB TolC docking domain, DN and DC subdomains"/>
    <property type="match status" value="2"/>
</dbReference>
<keyword evidence="1" id="KW-0812">Transmembrane</keyword>
<feature type="transmembrane region" description="Helical" evidence="1">
    <location>
        <begin position="860"/>
        <end position="878"/>
    </location>
</feature>
<feature type="transmembrane region" description="Helical" evidence="1">
    <location>
        <begin position="989"/>
        <end position="1015"/>
    </location>
</feature>
<keyword evidence="1" id="KW-1133">Transmembrane helix</keyword>
<sequence length="1030" mass="111741">MSISRTFILRPVATTLAMVALLLAGLMGYKALPVAALPQVDYPTIQVVTLYPGASPSVMASLVTSPLERQFGQMPGLAQMSSASSGGASRITLQFDLGLSLAIAEQEVQAAINAASNMLPSDLPSPPLYNKVNPADQPVISLAVTSPTIPLPQVRDLIDLRVAQKLSQVNGVGLVSIAGGQRPAVRIQVDPEALAARQLTMASVRQAVVGANVNQPKGSLDGPQRSTTISANEQLRSVADYENLIVQYVDDAPLRLGDIATIVHDAEDIRQAAWLGTEPAILLNIQRQPGANVIEVADRIKAQLASLQASLPTGIDIQVATDRTLTIRDSVKQVQAEMLMAIGLVVLVTFVFLRTWTATFIPSVVVPLSIAGTFALMFLWGFSINNLTLMALTIATGFVVDDAIVMIENIARYIEEGMAPLPAALKGAQQITFTLISLTVSLIAVLIPLLFMSDVIGRLFQEFAITLAIAIALSLLISLTLTPMMCARLLRAPEAMEKRPNAFIHWADQAMQRVVHAYDRGLHWVLAHQRLTLWVAVATLLLTAGLYWIVPKGFFPQQDTGMVQAITEGPQTASFKAMARLQTQAAETISHHEDVATVTSFIGVDGNNPTLNTGRMQIALTPHAQRTKTAAQIIEELARDFGNEPDFRVYFQPIQELTVDDQISRTAYQMALSDPDPLVLNTWVPSWLEHLQQLPQLAEVATDLQSRGQQVMVEIDRDAAARLGISKSTIDDVLYDAFGQRLISTIYTQSAQYRVVLEVAPSFSQSPEALRAIYVPTRSGEVVPLAAIAQMRQMAVELSIDRLDQFPATQLSFNVAKGYSLSDAVQAIQQSAVDLGLPDSTELRFLGAAQAFEASLSSTLWLLLAAVVTMYIVLGILYESYIHPITILSTLPSATIGALAALLITGRELDMVGVIGIILLIGIVKKNAIMMIDFALVAQRQDKLPAQQAIHQAALLRFRPILMTTFAALFSAIPLMLASGSGAEMRQPLGLVMVGGLICSQVLTLFTTPVIYLFFDRWSQRWSRMRQRSA</sequence>
<feature type="transmembrane region" description="Helical" evidence="1">
    <location>
        <begin position="885"/>
        <end position="905"/>
    </location>
</feature>
<organism evidence="2 3">
    <name type="scientific">Paenalcaligenes hermetiae</name>
    <dbReference type="NCBI Taxonomy" id="1157987"/>
    <lineage>
        <taxon>Bacteria</taxon>
        <taxon>Pseudomonadati</taxon>
        <taxon>Pseudomonadota</taxon>
        <taxon>Betaproteobacteria</taxon>
        <taxon>Burkholderiales</taxon>
        <taxon>Alcaligenaceae</taxon>
        <taxon>Paenalcaligenes</taxon>
    </lineage>
</organism>
<dbReference type="SUPFAM" id="SSF82866">
    <property type="entry name" value="Multidrug efflux transporter AcrB transmembrane domain"/>
    <property type="match status" value="2"/>
</dbReference>
<keyword evidence="1" id="KW-0472">Membrane</keyword>
<keyword evidence="3" id="KW-1185">Reference proteome</keyword>
<dbReference type="NCBIfam" id="NF033617">
    <property type="entry name" value="RND_permease_2"/>
    <property type="match status" value="1"/>
</dbReference>
<evidence type="ECO:0000313" key="3">
    <source>
        <dbReference type="Proteomes" id="UP001500227"/>
    </source>
</evidence>
<dbReference type="Gene3D" id="3.30.70.1440">
    <property type="entry name" value="Multidrug efflux transporter AcrB pore domain"/>
    <property type="match status" value="1"/>
</dbReference>
<reference evidence="3" key="1">
    <citation type="journal article" date="2019" name="Int. J. Syst. Evol. Microbiol.">
        <title>The Global Catalogue of Microorganisms (GCM) 10K type strain sequencing project: providing services to taxonomists for standard genome sequencing and annotation.</title>
        <authorList>
            <consortium name="The Broad Institute Genomics Platform"/>
            <consortium name="The Broad Institute Genome Sequencing Center for Infectious Disease"/>
            <person name="Wu L."/>
            <person name="Ma J."/>
        </authorList>
    </citation>
    <scope>NUCLEOTIDE SEQUENCE [LARGE SCALE GENOMIC DNA]</scope>
    <source>
        <strain evidence="3">JCM 18423</strain>
    </source>
</reference>
<comment type="caution">
    <text evidence="2">The sequence shown here is derived from an EMBL/GenBank/DDBJ whole genome shotgun (WGS) entry which is preliminary data.</text>
</comment>
<dbReference type="PANTHER" id="PTHR32063">
    <property type="match status" value="1"/>
</dbReference>
<feature type="transmembrane region" description="Helical" evidence="1">
    <location>
        <begin position="911"/>
        <end position="937"/>
    </location>
</feature>
<dbReference type="InterPro" id="IPR001036">
    <property type="entry name" value="Acrflvin-R"/>
</dbReference>
<feature type="transmembrane region" description="Helical" evidence="1">
    <location>
        <begin position="958"/>
        <end position="977"/>
    </location>
</feature>
<dbReference type="EMBL" id="BAABKD010000001">
    <property type="protein sequence ID" value="GAA5084413.1"/>
    <property type="molecule type" value="Genomic_DNA"/>
</dbReference>
<proteinExistence type="predicted"/>
<feature type="transmembrane region" description="Helical" evidence="1">
    <location>
        <begin position="334"/>
        <end position="353"/>
    </location>
</feature>
<feature type="transmembrane region" description="Helical" evidence="1">
    <location>
        <begin position="388"/>
        <end position="410"/>
    </location>
</feature>
<feature type="transmembrane region" description="Helical" evidence="1">
    <location>
        <begin position="360"/>
        <end position="382"/>
    </location>
</feature>
<dbReference type="Gene3D" id="3.30.70.1430">
    <property type="entry name" value="Multidrug efflux transporter AcrB pore domain"/>
    <property type="match status" value="2"/>
</dbReference>
<protein>
    <submittedName>
        <fullName evidence="2">MdtB/MuxB family multidrug efflux RND transporter permease subunit</fullName>
    </submittedName>
</protein>
<accession>A0ABP9LWY3</accession>
<feature type="transmembrane region" description="Helical" evidence="1">
    <location>
        <begin position="463"/>
        <end position="490"/>
    </location>
</feature>
<dbReference type="Proteomes" id="UP001500227">
    <property type="component" value="Unassembled WGS sequence"/>
</dbReference>
<dbReference type="SUPFAM" id="SSF82714">
    <property type="entry name" value="Multidrug efflux transporter AcrB TolC docking domain, DN and DC subdomains"/>
    <property type="match status" value="2"/>
</dbReference>
<name>A0ABP9LWY3_9BURK</name>
<dbReference type="Pfam" id="PF00873">
    <property type="entry name" value="ACR_tran"/>
    <property type="match status" value="1"/>
</dbReference>
<dbReference type="PANTHER" id="PTHR32063:SF21">
    <property type="entry name" value="MULTIDRUG RESISTANCE PROTEIN MDTB"/>
    <property type="match status" value="1"/>
</dbReference>
<dbReference type="SUPFAM" id="SSF82693">
    <property type="entry name" value="Multidrug efflux transporter AcrB pore domain, PN1, PN2, PC1 and PC2 subdomains"/>
    <property type="match status" value="3"/>
</dbReference>